<dbReference type="OrthoDB" id="10260758at2759"/>
<dbReference type="InterPro" id="IPR027417">
    <property type="entry name" value="P-loop_NTPase"/>
</dbReference>
<evidence type="ECO:0000256" key="8">
    <source>
        <dbReference type="ARBA" id="ARBA00023175"/>
    </source>
</evidence>
<evidence type="ECO:0000313" key="11">
    <source>
        <dbReference type="EMBL" id="KZP13522.1"/>
    </source>
</evidence>
<keyword evidence="6 10" id="KW-0802">TPR repeat</keyword>
<dbReference type="PROSITE" id="PS50005">
    <property type="entry name" value="TPR"/>
    <property type="match status" value="2"/>
</dbReference>
<dbReference type="GO" id="GO:0007018">
    <property type="term" value="P:microtubule-based movement"/>
    <property type="evidence" value="ECO:0007669"/>
    <property type="project" value="TreeGrafter"/>
</dbReference>
<dbReference type="STRING" id="436010.A0A166CCM9"/>
<keyword evidence="9" id="KW-0206">Cytoskeleton</keyword>
<accession>A0A166CCM9</accession>
<comment type="subcellular location">
    <subcellularLocation>
        <location evidence="1">Cytoplasm</location>
        <location evidence="1">Cytoskeleton</location>
    </subcellularLocation>
</comment>
<dbReference type="PANTHER" id="PTHR45783">
    <property type="entry name" value="KINESIN LIGHT CHAIN"/>
    <property type="match status" value="1"/>
</dbReference>
<evidence type="ECO:0000256" key="7">
    <source>
        <dbReference type="ARBA" id="ARBA00023054"/>
    </source>
</evidence>
<organism evidence="11">
    <name type="scientific">Athelia psychrophila</name>
    <dbReference type="NCBI Taxonomy" id="1759441"/>
    <lineage>
        <taxon>Eukaryota</taxon>
        <taxon>Fungi</taxon>
        <taxon>Dikarya</taxon>
        <taxon>Basidiomycota</taxon>
        <taxon>Agaricomycotina</taxon>
        <taxon>Agaricomycetes</taxon>
        <taxon>Agaricomycetidae</taxon>
        <taxon>Atheliales</taxon>
        <taxon>Atheliaceae</taxon>
        <taxon>Athelia</taxon>
    </lineage>
</organism>
<evidence type="ECO:0000256" key="4">
    <source>
        <dbReference type="ARBA" id="ARBA00022701"/>
    </source>
</evidence>
<dbReference type="Gene3D" id="3.40.50.300">
    <property type="entry name" value="P-loop containing nucleotide triphosphate hydrolases"/>
    <property type="match status" value="1"/>
</dbReference>
<evidence type="ECO:0000256" key="2">
    <source>
        <dbReference type="ARBA" id="ARBA00009622"/>
    </source>
</evidence>
<keyword evidence="7" id="KW-0175">Coiled coil</keyword>
<dbReference type="Pfam" id="PF13374">
    <property type="entry name" value="TPR_10"/>
    <property type="match status" value="2"/>
</dbReference>
<dbReference type="InterPro" id="IPR011990">
    <property type="entry name" value="TPR-like_helical_dom_sf"/>
</dbReference>
<protein>
    <submittedName>
        <fullName evidence="11">TPR-like protein</fullName>
    </submittedName>
</protein>
<keyword evidence="8" id="KW-0505">Motor protein</keyword>
<dbReference type="AlphaFoldDB" id="A0A166CCM9"/>
<sequence>MPGLGKSQLGLKYAHSSFELRRHTHIFAISATTVEKLTQGLVGVLNLVQHPERYNSDQAAQLTAARQCLEHSGEYGFVEWLIIFDNATSETVAFLLQHFPRQNANGSILITTRTLEIAEALTNVAGQQHPICELKALSPADSAKILLKRAGIHSSVPADLESAQKLVQRIGCLPLAVDQAGAFMKTNEFQNADRLNDLYDKHGSGEIIRWKNTLTTYEQTSVLAAFTVQFEQLGASNPDVLSFLRVLACLDPGNIPLDMLVLGAEKAREHLASNAESTLSGSPGPKKKRFGFRRLITKLPGKRATQQPLTVLPSVKVPLELIPLLDSICSQEWLREACGHLKDLSLARPLYGLTTSLHIHDLIQQVASQHMAAADAPGEDPYYTFAVALFSQAFETIEDTASPQSWTECERFVPHLMSLMKHVGTLPFDVLGILSVRVAGYFIKRGRYEEAVALCQRVLEGQTHQLGAKHLDTLVTVHRLGDVYERQGKYDDAEASYQRALAGREQQLGADNRATLDTVHGLAILYYRQGGYDKAEPLYQRALTGREQQLGADHPDTLATVHYLATLYMDQKKYQEAEALYQRALAGRDQQLGADHPDTLGTVNNLAILYQRQRKYNKAQPLYQRALAGKERQLGPDHPSTLATVNNLAGLYGLQGNYVEAEALHQRALAGKEQQLGPEHPQTLMTVHNIALLHERQGKYEEAKTLYKRALAGNETSLGIHHPDHLYTLTTVDRLADVYSRQGKDNEAEALYRQALAGREQQLGTDHRATLVTVNGLARLYWQQGKNEKAEPLYQRALAGREQQLGADHPDTLMVVNNLAVLYKKQGNHAEAEALYRRALAGQEQQLGANHPDTLTTVNNLAVMYDQQGKYAEADALYQRALAGWEQQLGPDHPDTLMAVHNIAVLYYKQGKYGDAETLYKRALAGRETSLGIHHPSTIMTMKYLAYV</sequence>
<dbReference type="SUPFAM" id="SSF48452">
    <property type="entry name" value="TPR-like"/>
    <property type="match status" value="2"/>
</dbReference>
<evidence type="ECO:0000256" key="1">
    <source>
        <dbReference type="ARBA" id="ARBA00004245"/>
    </source>
</evidence>
<evidence type="ECO:0000256" key="9">
    <source>
        <dbReference type="ARBA" id="ARBA00023212"/>
    </source>
</evidence>
<feature type="non-terminal residue" evidence="11">
    <location>
        <position position="1"/>
    </location>
</feature>
<keyword evidence="4" id="KW-0493">Microtubule</keyword>
<dbReference type="GO" id="GO:0005871">
    <property type="term" value="C:kinesin complex"/>
    <property type="evidence" value="ECO:0007669"/>
    <property type="project" value="InterPro"/>
</dbReference>
<dbReference type="GO" id="GO:0043531">
    <property type="term" value="F:ADP binding"/>
    <property type="evidence" value="ECO:0007669"/>
    <property type="project" value="InterPro"/>
</dbReference>
<dbReference type="SUPFAM" id="SSF52540">
    <property type="entry name" value="P-loop containing nucleoside triphosphate hydrolases"/>
    <property type="match status" value="1"/>
</dbReference>
<dbReference type="GO" id="GO:0005874">
    <property type="term" value="C:microtubule"/>
    <property type="evidence" value="ECO:0007669"/>
    <property type="project" value="UniProtKB-KW"/>
</dbReference>
<dbReference type="InterPro" id="IPR002151">
    <property type="entry name" value="Kinesin_light"/>
</dbReference>
<feature type="repeat" description="TPR" evidence="10">
    <location>
        <begin position="474"/>
        <end position="507"/>
    </location>
</feature>
<dbReference type="Pfam" id="PF13424">
    <property type="entry name" value="TPR_12"/>
    <property type="match status" value="5"/>
</dbReference>
<reference evidence="11" key="1">
    <citation type="journal article" date="2016" name="Mol. Biol. Evol.">
        <title>Comparative Genomics of Early-Diverging Mushroom-Forming Fungi Provides Insights into the Origins of Lignocellulose Decay Capabilities.</title>
        <authorList>
            <person name="Nagy L.G."/>
            <person name="Riley R."/>
            <person name="Tritt A."/>
            <person name="Adam C."/>
            <person name="Daum C."/>
            <person name="Floudas D."/>
            <person name="Sun H."/>
            <person name="Yadav J.S."/>
            <person name="Pangilinan J."/>
            <person name="Larsson K.H."/>
            <person name="Matsuura K."/>
            <person name="Barry K."/>
            <person name="Labutti K."/>
            <person name="Kuo R."/>
            <person name="Ohm R.A."/>
            <person name="Bhattacharya S.S."/>
            <person name="Shirouzu T."/>
            <person name="Yoshinaga Y."/>
            <person name="Martin F.M."/>
            <person name="Grigoriev I.V."/>
            <person name="Hibbett D.S."/>
        </authorList>
    </citation>
    <scope>NUCLEOTIDE SEQUENCE [LARGE SCALE GENOMIC DNA]</scope>
    <source>
        <strain evidence="11">CBS 109695</strain>
    </source>
</reference>
<proteinExistence type="inferred from homology"/>
<keyword evidence="3" id="KW-0963">Cytoplasm</keyword>
<evidence type="ECO:0000256" key="5">
    <source>
        <dbReference type="ARBA" id="ARBA00022737"/>
    </source>
</evidence>
<dbReference type="PANTHER" id="PTHR45783:SF3">
    <property type="entry name" value="KINESIN LIGHT CHAIN"/>
    <property type="match status" value="1"/>
</dbReference>
<dbReference type="PRINTS" id="PR00381">
    <property type="entry name" value="KINESINLIGHT"/>
</dbReference>
<name>A0A166CCM9_9AGAM</name>
<dbReference type="Gene3D" id="1.25.40.10">
    <property type="entry name" value="Tetratricopeptide repeat domain"/>
    <property type="match status" value="4"/>
</dbReference>
<comment type="similarity">
    <text evidence="2">Belongs to the kinesin light chain family.</text>
</comment>
<evidence type="ECO:0000256" key="6">
    <source>
        <dbReference type="ARBA" id="ARBA00022803"/>
    </source>
</evidence>
<dbReference type="GO" id="GO:0019894">
    <property type="term" value="F:kinesin binding"/>
    <property type="evidence" value="ECO:0007669"/>
    <property type="project" value="TreeGrafter"/>
</dbReference>
<evidence type="ECO:0000256" key="10">
    <source>
        <dbReference type="PROSITE-ProRule" id="PRU00339"/>
    </source>
</evidence>
<gene>
    <name evidence="11" type="ORF">FIBSPDRAFT_797632</name>
</gene>
<dbReference type="InterPro" id="IPR019734">
    <property type="entry name" value="TPR_rpt"/>
</dbReference>
<keyword evidence="5" id="KW-0677">Repeat</keyword>
<dbReference type="EMBL" id="KV417631">
    <property type="protein sequence ID" value="KZP13522.1"/>
    <property type="molecule type" value="Genomic_DNA"/>
</dbReference>
<feature type="repeat" description="TPR" evidence="10">
    <location>
        <begin position="516"/>
        <end position="549"/>
    </location>
</feature>
<dbReference type="GO" id="GO:0005737">
    <property type="term" value="C:cytoplasm"/>
    <property type="evidence" value="ECO:0007669"/>
    <property type="project" value="TreeGrafter"/>
</dbReference>
<dbReference type="SMART" id="SM00028">
    <property type="entry name" value="TPR"/>
    <property type="match status" value="12"/>
</dbReference>
<evidence type="ECO:0000256" key="3">
    <source>
        <dbReference type="ARBA" id="ARBA00022490"/>
    </source>
</evidence>